<dbReference type="Proteomes" id="UP000053647">
    <property type="component" value="Unassembled WGS sequence"/>
</dbReference>
<dbReference type="SUPFAM" id="SSF88723">
    <property type="entry name" value="PIN domain-like"/>
    <property type="match status" value="1"/>
</dbReference>
<keyword evidence="3" id="KW-1185">Reference proteome</keyword>
<name>A0A0C9T5N2_PAXIN</name>
<evidence type="ECO:0000259" key="1">
    <source>
        <dbReference type="Pfam" id="PF00752"/>
    </source>
</evidence>
<dbReference type="HOGENOM" id="CLU_819156_0_0_1"/>
<dbReference type="Pfam" id="PF00752">
    <property type="entry name" value="XPG_N"/>
    <property type="match status" value="1"/>
</dbReference>
<feature type="domain" description="XPG N-terminal" evidence="1">
    <location>
        <begin position="1"/>
        <end position="98"/>
    </location>
</feature>
<dbReference type="CDD" id="cd09870">
    <property type="entry name" value="PIN_YEN1"/>
    <property type="match status" value="1"/>
</dbReference>
<protein>
    <recommendedName>
        <fullName evidence="1">XPG N-terminal domain-containing protein</fullName>
    </recommendedName>
</protein>
<dbReference type="GO" id="GO:0004518">
    <property type="term" value="F:nuclease activity"/>
    <property type="evidence" value="ECO:0007669"/>
    <property type="project" value="InterPro"/>
</dbReference>
<organism evidence="2 3">
    <name type="scientific">Paxillus involutus ATCC 200175</name>
    <dbReference type="NCBI Taxonomy" id="664439"/>
    <lineage>
        <taxon>Eukaryota</taxon>
        <taxon>Fungi</taxon>
        <taxon>Dikarya</taxon>
        <taxon>Basidiomycota</taxon>
        <taxon>Agaricomycotina</taxon>
        <taxon>Agaricomycetes</taxon>
        <taxon>Agaricomycetidae</taxon>
        <taxon>Boletales</taxon>
        <taxon>Paxilineae</taxon>
        <taxon>Paxillaceae</taxon>
        <taxon>Paxillus</taxon>
    </lineage>
</organism>
<dbReference type="Gene3D" id="3.40.50.1010">
    <property type="entry name" value="5'-nuclease"/>
    <property type="match status" value="1"/>
</dbReference>
<proteinExistence type="predicted"/>
<reference evidence="3" key="2">
    <citation type="submission" date="2015-01" db="EMBL/GenBank/DDBJ databases">
        <title>Evolutionary Origins and Diversification of the Mycorrhizal Mutualists.</title>
        <authorList>
            <consortium name="DOE Joint Genome Institute"/>
            <consortium name="Mycorrhizal Genomics Consortium"/>
            <person name="Kohler A."/>
            <person name="Kuo A."/>
            <person name="Nagy L.G."/>
            <person name="Floudas D."/>
            <person name="Copeland A."/>
            <person name="Barry K.W."/>
            <person name="Cichocki N."/>
            <person name="Veneault-Fourrey C."/>
            <person name="LaButti K."/>
            <person name="Lindquist E.A."/>
            <person name="Lipzen A."/>
            <person name="Lundell T."/>
            <person name="Morin E."/>
            <person name="Murat C."/>
            <person name="Riley R."/>
            <person name="Ohm R."/>
            <person name="Sun H."/>
            <person name="Tunlid A."/>
            <person name="Henrissat B."/>
            <person name="Grigoriev I.V."/>
            <person name="Hibbett D.S."/>
            <person name="Martin F."/>
        </authorList>
    </citation>
    <scope>NUCLEOTIDE SEQUENCE [LARGE SCALE GENOMIC DNA]</scope>
    <source>
        <strain evidence="3">ATCC 200175</strain>
    </source>
</reference>
<evidence type="ECO:0000313" key="2">
    <source>
        <dbReference type="EMBL" id="KIJ11020.1"/>
    </source>
</evidence>
<dbReference type="OrthoDB" id="2148513at2759"/>
<dbReference type="EMBL" id="KN819389">
    <property type="protein sequence ID" value="KIJ11020.1"/>
    <property type="molecule type" value="Genomic_DNA"/>
</dbReference>
<dbReference type="InterPro" id="IPR006085">
    <property type="entry name" value="XPG_DNA_repair_N"/>
</dbReference>
<evidence type="ECO:0000313" key="3">
    <source>
        <dbReference type="Proteomes" id="UP000053647"/>
    </source>
</evidence>
<dbReference type="AlphaFoldDB" id="A0A0C9T5N2"/>
<sequence>MGVNGLWEILEPASTEVSLLSLALANRYRGRPPHAPYTIGVDVSIWFEQCQQQTWHRAHPRSGQNPQLRSFIYRVARLARLPLHFVFCYDGEARPHTKRGKNVSPGTHWMTRPTQRILNAFNPSSFSVAVQNSFAERLKDFGSSFLSSPPASCSLALDSFDPPSSQTIFDISSGFGLHSRLFGSFARHKLCPDLLAELAGASIRAARPSPCPAASRQAVRLCSATQPPNQTDPHTPRIVFPTDSVVLLSSTFLFISCLSSSRKSRADLTVIPGFRLSPGLLVNALHTKNRIQIYDGFINPARPPGTNAVAAVRFISNSHGAQSRLPVAESPLPMDPWLN</sequence>
<reference evidence="2 3" key="1">
    <citation type="submission" date="2014-06" db="EMBL/GenBank/DDBJ databases">
        <authorList>
            <consortium name="DOE Joint Genome Institute"/>
            <person name="Kuo A."/>
            <person name="Kohler A."/>
            <person name="Nagy L.G."/>
            <person name="Floudas D."/>
            <person name="Copeland A."/>
            <person name="Barry K.W."/>
            <person name="Cichocki N."/>
            <person name="Veneault-Fourrey C."/>
            <person name="LaButti K."/>
            <person name="Lindquist E.A."/>
            <person name="Lipzen A."/>
            <person name="Lundell T."/>
            <person name="Morin E."/>
            <person name="Murat C."/>
            <person name="Sun H."/>
            <person name="Tunlid A."/>
            <person name="Henrissat B."/>
            <person name="Grigoriev I.V."/>
            <person name="Hibbett D.S."/>
            <person name="Martin F."/>
            <person name="Nordberg H.P."/>
            <person name="Cantor M.N."/>
            <person name="Hua S.X."/>
        </authorList>
    </citation>
    <scope>NUCLEOTIDE SEQUENCE [LARGE SCALE GENOMIC DNA]</scope>
    <source>
        <strain evidence="2 3">ATCC 200175</strain>
    </source>
</reference>
<gene>
    <name evidence="2" type="ORF">PAXINDRAFT_16042</name>
</gene>
<dbReference type="InterPro" id="IPR029060">
    <property type="entry name" value="PIN-like_dom_sf"/>
</dbReference>
<accession>A0A0C9T5N2</accession>